<organism evidence="13 14">
    <name type="scientific">Candidatus Falkowbacteria bacterium CG10_big_fil_rev_8_21_14_0_10_39_11</name>
    <dbReference type="NCBI Taxonomy" id="1974565"/>
    <lineage>
        <taxon>Bacteria</taxon>
        <taxon>Candidatus Falkowiibacteriota</taxon>
    </lineage>
</organism>
<name>A0A2H0V5R9_9BACT</name>
<proteinExistence type="inferred from homology"/>
<protein>
    <recommendedName>
        <fullName evidence="3">Methionine--tRNA ligase</fullName>
        <ecNumber evidence="2">6.1.1.10</ecNumber>
    </recommendedName>
    <alternativeName>
        <fullName evidence="9">Methionyl-tRNA synthetase</fullName>
    </alternativeName>
</protein>
<dbReference type="FunFam" id="2.170.220.10:FF:000003">
    <property type="entry name" value="Methionine--tRNA ligase"/>
    <property type="match status" value="1"/>
</dbReference>
<dbReference type="GO" id="GO:0004825">
    <property type="term" value="F:methionine-tRNA ligase activity"/>
    <property type="evidence" value="ECO:0007669"/>
    <property type="project" value="UniProtKB-EC"/>
</dbReference>
<comment type="caution">
    <text evidence="13">The sequence shown here is derived from an EMBL/GenBank/DDBJ whole genome shotgun (WGS) entry which is preliminary data.</text>
</comment>
<evidence type="ECO:0000256" key="8">
    <source>
        <dbReference type="ARBA" id="ARBA00023146"/>
    </source>
</evidence>
<keyword evidence="8 10" id="KW-0030">Aminoacyl-tRNA synthetase</keyword>
<evidence type="ECO:0000256" key="1">
    <source>
        <dbReference type="ARBA" id="ARBA00003314"/>
    </source>
</evidence>
<dbReference type="PANTHER" id="PTHR43326">
    <property type="entry name" value="METHIONYL-TRNA SYNTHETASE"/>
    <property type="match status" value="1"/>
</dbReference>
<dbReference type="InterPro" id="IPR009080">
    <property type="entry name" value="tRNAsynth_Ia_anticodon-bd"/>
</dbReference>
<evidence type="ECO:0000256" key="6">
    <source>
        <dbReference type="ARBA" id="ARBA00022840"/>
    </source>
</evidence>
<reference evidence="14" key="1">
    <citation type="submission" date="2017-09" db="EMBL/GenBank/DDBJ databases">
        <title>Depth-based differentiation of microbial function through sediment-hosted aquifers and enrichment of novel symbionts in the deep terrestrial subsurface.</title>
        <authorList>
            <person name="Probst A.J."/>
            <person name="Ladd B."/>
            <person name="Jarett J.K."/>
            <person name="Geller-Mcgrath D.E."/>
            <person name="Sieber C.M.K."/>
            <person name="Emerson J.B."/>
            <person name="Anantharaman K."/>
            <person name="Thomas B.C."/>
            <person name="Malmstrom R."/>
            <person name="Stieglmeier M."/>
            <person name="Klingl A."/>
            <person name="Woyke T."/>
            <person name="Ryan C.M."/>
            <person name="Banfield J.F."/>
        </authorList>
    </citation>
    <scope>NUCLEOTIDE SEQUENCE [LARGE SCALE GENOMIC DNA]</scope>
</reference>
<evidence type="ECO:0000259" key="11">
    <source>
        <dbReference type="Pfam" id="PF09334"/>
    </source>
</evidence>
<evidence type="ECO:0000256" key="10">
    <source>
        <dbReference type="RuleBase" id="RU363039"/>
    </source>
</evidence>
<dbReference type="Pfam" id="PF09334">
    <property type="entry name" value="tRNA-synt_1g"/>
    <property type="match status" value="1"/>
</dbReference>
<dbReference type="InterPro" id="IPR033911">
    <property type="entry name" value="MetRS_core"/>
</dbReference>
<dbReference type="NCBIfam" id="TIGR00398">
    <property type="entry name" value="metG"/>
    <property type="match status" value="1"/>
</dbReference>
<dbReference type="SUPFAM" id="SSF52374">
    <property type="entry name" value="Nucleotidylyl transferase"/>
    <property type="match status" value="1"/>
</dbReference>
<dbReference type="Gene3D" id="2.170.220.10">
    <property type="match status" value="1"/>
</dbReference>
<dbReference type="EC" id="6.1.1.10" evidence="2"/>
<evidence type="ECO:0000256" key="4">
    <source>
        <dbReference type="ARBA" id="ARBA00022598"/>
    </source>
</evidence>
<dbReference type="InterPro" id="IPR041872">
    <property type="entry name" value="Anticodon_Met"/>
</dbReference>
<dbReference type="CDD" id="cd00814">
    <property type="entry name" value="MetRS_core"/>
    <property type="match status" value="1"/>
</dbReference>
<dbReference type="InterPro" id="IPR023457">
    <property type="entry name" value="Met-tRNA_synth_2"/>
</dbReference>
<dbReference type="Gene3D" id="1.10.730.10">
    <property type="entry name" value="Isoleucyl-tRNA Synthetase, Domain 1"/>
    <property type="match status" value="1"/>
</dbReference>
<evidence type="ECO:0000256" key="9">
    <source>
        <dbReference type="ARBA" id="ARBA00030904"/>
    </source>
</evidence>
<dbReference type="GO" id="GO:0006431">
    <property type="term" value="P:methionyl-tRNA aminoacylation"/>
    <property type="evidence" value="ECO:0007669"/>
    <property type="project" value="InterPro"/>
</dbReference>
<evidence type="ECO:0000259" key="12">
    <source>
        <dbReference type="Pfam" id="PF19303"/>
    </source>
</evidence>
<dbReference type="InterPro" id="IPR014758">
    <property type="entry name" value="Met-tRNA_synth"/>
</dbReference>
<dbReference type="InterPro" id="IPR015413">
    <property type="entry name" value="Methionyl/Leucyl_tRNA_Synth"/>
</dbReference>
<feature type="domain" description="Methionyl/Leucyl tRNA synthetase" evidence="11">
    <location>
        <begin position="145"/>
        <end position="367"/>
    </location>
</feature>
<dbReference type="GO" id="GO:0005524">
    <property type="term" value="F:ATP binding"/>
    <property type="evidence" value="ECO:0007669"/>
    <property type="project" value="UniProtKB-KW"/>
</dbReference>
<sequence length="508" mass="58205">MSKYYVTTPIYYVNDKPHIGHAYTTIAADVLARYYRQKLGPENVWFLTGTDEHGVKIAQAAEKFEKKPQEYADDISASFQFAWDQLNISNNDFIRTTEKRHEENVEFFVSKLKEAIGPDGQPVIYKGNYEGLYCYGCEAYKTESDLVDGKCLDHPNIEPAYLKEENWFFRLSVFTDHLKEIIERGDFIVAPESRKNEVLRFIEDGLDDIAISRANVDWGVKVPFDKDQTVYVWVDALINYVSALGYKGNDDKFKTFWPANVQLLAKDILKFHAIIWPAMLLANGLELPQVCFAHGYFTIDGQKMSKTIGNVIDPNQLVDEFGTDAARYLILAQYPFGHDGDIKADDFVIKYNADLANGIGNLVSRVLGMTEKYFEGQVPKMKYSADFDVKAFWAQLDRGYSELKLYENLKAIINLVSWCDNYIDQTKPWELSKSDNDKLQQVLYNLIELIRHLALAIYPYLPETAEKINIKLNINETINSIKFDKSREIGGMKSGVKIEKGEGLFARK</sequence>
<evidence type="ECO:0000256" key="7">
    <source>
        <dbReference type="ARBA" id="ARBA00022917"/>
    </source>
</evidence>
<keyword evidence="5 10" id="KW-0547">Nucleotide-binding</keyword>
<feature type="domain" description="Methionyl-tRNA synthetase anticodon-binding" evidence="12">
    <location>
        <begin position="416"/>
        <end position="506"/>
    </location>
</feature>
<gene>
    <name evidence="13" type="ORF">COT97_01360</name>
</gene>
<dbReference type="PANTHER" id="PTHR43326:SF1">
    <property type="entry name" value="METHIONINE--TRNA LIGASE, MITOCHONDRIAL"/>
    <property type="match status" value="1"/>
</dbReference>
<dbReference type="Gene3D" id="3.40.50.620">
    <property type="entry name" value="HUPs"/>
    <property type="match status" value="1"/>
</dbReference>
<dbReference type="AlphaFoldDB" id="A0A2H0V5R9"/>
<evidence type="ECO:0000313" key="13">
    <source>
        <dbReference type="EMBL" id="PIR94412.1"/>
    </source>
</evidence>
<dbReference type="InterPro" id="IPR014729">
    <property type="entry name" value="Rossmann-like_a/b/a_fold"/>
</dbReference>
<comment type="function">
    <text evidence="1">Is required not only for elongation of protein synthesis but also for the initiation of all mRNA translation through initiator tRNA(fMet) aminoacylation.</text>
</comment>
<dbReference type="Pfam" id="PF19303">
    <property type="entry name" value="Anticodon_3"/>
    <property type="match status" value="1"/>
</dbReference>
<dbReference type="CDD" id="cd07957">
    <property type="entry name" value="Anticodon_Ia_Met"/>
    <property type="match status" value="1"/>
</dbReference>
<evidence type="ECO:0000313" key="14">
    <source>
        <dbReference type="Proteomes" id="UP000229901"/>
    </source>
</evidence>
<dbReference type="EMBL" id="PFAP01000006">
    <property type="protein sequence ID" value="PIR94412.1"/>
    <property type="molecule type" value="Genomic_DNA"/>
</dbReference>
<keyword evidence="6 10" id="KW-0067">ATP-binding</keyword>
<evidence type="ECO:0000256" key="2">
    <source>
        <dbReference type="ARBA" id="ARBA00012838"/>
    </source>
</evidence>
<dbReference type="NCBIfam" id="NF008900">
    <property type="entry name" value="PRK12267.1"/>
    <property type="match status" value="1"/>
</dbReference>
<comment type="similarity">
    <text evidence="10">Belongs to the class-I aminoacyl-tRNA synthetase family.</text>
</comment>
<evidence type="ECO:0000256" key="5">
    <source>
        <dbReference type="ARBA" id="ARBA00022741"/>
    </source>
</evidence>
<evidence type="ECO:0000256" key="3">
    <source>
        <dbReference type="ARBA" id="ARBA00018753"/>
    </source>
</evidence>
<dbReference type="SUPFAM" id="SSF47323">
    <property type="entry name" value="Anticodon-binding domain of a subclass of class I aminoacyl-tRNA synthetases"/>
    <property type="match status" value="1"/>
</dbReference>
<keyword evidence="4 10" id="KW-0436">Ligase</keyword>
<keyword evidence="7 10" id="KW-0648">Protein biosynthesis</keyword>
<dbReference type="Proteomes" id="UP000229901">
    <property type="component" value="Unassembled WGS sequence"/>
</dbReference>
<dbReference type="PRINTS" id="PR01041">
    <property type="entry name" value="TRNASYNTHMET"/>
</dbReference>
<accession>A0A2H0V5R9</accession>